<comment type="caution">
    <text evidence="3">The sequence shown here is derived from an EMBL/GenBank/DDBJ whole genome shotgun (WGS) entry which is preliminary data.</text>
</comment>
<evidence type="ECO:0000256" key="1">
    <source>
        <dbReference type="ARBA" id="ARBA00006987"/>
    </source>
</evidence>
<accession>A0A2A7UTZ8</accession>
<dbReference type="STRING" id="1219032.GCA_001515545_02869"/>
<dbReference type="CDD" id="cd07012">
    <property type="entry name" value="PBP2_Bug_TTT"/>
    <property type="match status" value="1"/>
</dbReference>
<evidence type="ECO:0000313" key="4">
    <source>
        <dbReference type="Proteomes" id="UP000220246"/>
    </source>
</evidence>
<dbReference type="EMBL" id="PDEA01000001">
    <property type="protein sequence ID" value="PEH88661.1"/>
    <property type="molecule type" value="Genomic_DNA"/>
</dbReference>
<comment type="similarity">
    <text evidence="1">Belongs to the UPF0065 (bug) family.</text>
</comment>
<keyword evidence="4" id="KW-1185">Reference proteome</keyword>
<dbReference type="GeneID" id="80800671"/>
<proteinExistence type="inferred from homology"/>
<dbReference type="InterPro" id="IPR042100">
    <property type="entry name" value="Bug_dom1"/>
</dbReference>
<dbReference type="SUPFAM" id="SSF53850">
    <property type="entry name" value="Periplasmic binding protein-like II"/>
    <property type="match status" value="1"/>
</dbReference>
<dbReference type="InterPro" id="IPR005064">
    <property type="entry name" value="BUG"/>
</dbReference>
<keyword evidence="2" id="KW-0732">Signal</keyword>
<dbReference type="Proteomes" id="UP000220246">
    <property type="component" value="Unassembled WGS sequence"/>
</dbReference>
<gene>
    <name evidence="3" type="ORF">CRM82_08655</name>
</gene>
<dbReference type="PIRSF" id="PIRSF017082">
    <property type="entry name" value="YflP"/>
    <property type="match status" value="1"/>
</dbReference>
<reference evidence="4" key="1">
    <citation type="submission" date="2017-09" db="EMBL/GenBank/DDBJ databases">
        <title>FDA dAtabase for Regulatory Grade micrObial Sequences (FDA-ARGOS): Supporting development and validation of Infectious Disease Dx tests.</title>
        <authorList>
            <person name="Minogue T."/>
            <person name="Wolcott M."/>
            <person name="Wasieloski L."/>
            <person name="Aguilar W."/>
            <person name="Moore D."/>
            <person name="Tallon L."/>
            <person name="Sadzewicz L."/>
            <person name="Ott S."/>
            <person name="Zhao X."/>
            <person name="Nagaraj S."/>
            <person name="Vavikolanu K."/>
            <person name="Aluvathingal J."/>
            <person name="Nadendla S."/>
            <person name="Sichtig H."/>
        </authorList>
    </citation>
    <scope>NUCLEOTIDE SEQUENCE [LARGE SCALE GENOMIC DNA]</scope>
    <source>
        <strain evidence="4">FDAARGOS_394</strain>
    </source>
</reference>
<evidence type="ECO:0000256" key="2">
    <source>
        <dbReference type="SAM" id="SignalP"/>
    </source>
</evidence>
<dbReference type="PANTHER" id="PTHR42928:SF5">
    <property type="entry name" value="BLR1237 PROTEIN"/>
    <property type="match status" value="1"/>
</dbReference>
<organism evidence="3 4">
    <name type="scientific">Comamonas terrigena</name>
    <dbReference type="NCBI Taxonomy" id="32013"/>
    <lineage>
        <taxon>Bacteria</taxon>
        <taxon>Pseudomonadati</taxon>
        <taxon>Pseudomonadota</taxon>
        <taxon>Betaproteobacteria</taxon>
        <taxon>Burkholderiales</taxon>
        <taxon>Comamonadaceae</taxon>
        <taxon>Comamonas</taxon>
    </lineage>
</organism>
<dbReference type="Pfam" id="PF03401">
    <property type="entry name" value="TctC"/>
    <property type="match status" value="1"/>
</dbReference>
<evidence type="ECO:0000313" key="3">
    <source>
        <dbReference type="EMBL" id="PEH88661.1"/>
    </source>
</evidence>
<dbReference type="AlphaFoldDB" id="A0A2A7UTZ8"/>
<dbReference type="Gene3D" id="3.40.190.10">
    <property type="entry name" value="Periplasmic binding protein-like II"/>
    <property type="match status" value="1"/>
</dbReference>
<dbReference type="OrthoDB" id="8858513at2"/>
<sequence length="323" mass="33900">MQRRTWVAAAAAMAGLALSSTALASDAYPAKPVKIIVGFQAGGPTDVVARLVAKALQDELKGAFIVENKVGATSNIASEMVAAAPADGYTLLLAAAPLTMNKYVFPKQKFDPLKSFEPVSKVSSAPGVLAASPKLNVKTYREFEELARKKPGELSYGTTGAGGSQHMATLRLEQLTGVKMLHVPYSGGSGVLNDLIAGVVDVAFMTSTGAMPNLEAGKVRPLAVAGPNRLPGLPQVPTFSEVGLPDMVSDSWNGLLAPAGTPKAIVDKLSAAVMKAVKSKEFKEVLIPQGAVLIGNSPSEFKAQLQTEVGHWSEQFKKFKIEK</sequence>
<dbReference type="Gene3D" id="3.40.190.150">
    <property type="entry name" value="Bordetella uptake gene, domain 1"/>
    <property type="match status" value="1"/>
</dbReference>
<feature type="signal peptide" evidence="2">
    <location>
        <begin position="1"/>
        <end position="24"/>
    </location>
</feature>
<name>A0A2A7UTZ8_COMTR</name>
<feature type="chain" id="PRO_5012540796" evidence="2">
    <location>
        <begin position="25"/>
        <end position="323"/>
    </location>
</feature>
<protein>
    <submittedName>
        <fullName evidence="3">Tripartite tricarboxylate transporter substrate binding protein</fullName>
    </submittedName>
</protein>
<dbReference type="PANTHER" id="PTHR42928">
    <property type="entry name" value="TRICARBOXYLATE-BINDING PROTEIN"/>
    <property type="match status" value="1"/>
</dbReference>
<dbReference type="RefSeq" id="WP_066539214.1">
    <property type="nucleotide sequence ID" value="NZ_PDEA01000001.1"/>
</dbReference>